<comment type="caution">
    <text evidence="2">The sequence shown here is derived from an EMBL/GenBank/DDBJ whole genome shotgun (WGS) entry which is preliminary data.</text>
</comment>
<accession>A0A8X6T3P9</accession>
<evidence type="ECO:0000256" key="1">
    <source>
        <dbReference type="SAM" id="MobiDB-lite"/>
    </source>
</evidence>
<feature type="compositionally biased region" description="Basic and acidic residues" evidence="1">
    <location>
        <begin position="140"/>
        <end position="150"/>
    </location>
</feature>
<evidence type="ECO:0000313" key="2">
    <source>
        <dbReference type="EMBL" id="GFY20712.1"/>
    </source>
</evidence>
<proteinExistence type="predicted"/>
<reference evidence="2" key="1">
    <citation type="submission" date="2020-08" db="EMBL/GenBank/DDBJ databases">
        <title>Multicomponent nature underlies the extraordinary mechanical properties of spider dragline silk.</title>
        <authorList>
            <person name="Kono N."/>
            <person name="Nakamura H."/>
            <person name="Mori M."/>
            <person name="Yoshida Y."/>
            <person name="Ohtoshi R."/>
            <person name="Malay A.D."/>
            <person name="Moran D.A.P."/>
            <person name="Tomita M."/>
            <person name="Numata K."/>
            <person name="Arakawa K."/>
        </authorList>
    </citation>
    <scope>NUCLEOTIDE SEQUENCE</scope>
</reference>
<evidence type="ECO:0000313" key="3">
    <source>
        <dbReference type="Proteomes" id="UP000887159"/>
    </source>
</evidence>
<keyword evidence="3" id="KW-1185">Reference proteome</keyword>
<dbReference type="AlphaFoldDB" id="A0A8X6T3P9"/>
<feature type="compositionally biased region" description="Pro residues" evidence="1">
    <location>
        <begin position="91"/>
        <end position="100"/>
    </location>
</feature>
<organism evidence="2 3">
    <name type="scientific">Trichonephila clavipes</name>
    <name type="common">Golden silk orbweaver</name>
    <name type="synonym">Nephila clavipes</name>
    <dbReference type="NCBI Taxonomy" id="2585209"/>
    <lineage>
        <taxon>Eukaryota</taxon>
        <taxon>Metazoa</taxon>
        <taxon>Ecdysozoa</taxon>
        <taxon>Arthropoda</taxon>
        <taxon>Chelicerata</taxon>
        <taxon>Arachnida</taxon>
        <taxon>Araneae</taxon>
        <taxon>Araneomorphae</taxon>
        <taxon>Entelegynae</taxon>
        <taxon>Araneoidea</taxon>
        <taxon>Nephilidae</taxon>
        <taxon>Trichonephila</taxon>
    </lineage>
</organism>
<sequence length="189" mass="21121">MVRSSWPVHQLFELGATKDHREKMHVKSVEARNPSRWCDVFVCCGRYLTEVQKALVLDDIPFSLLPGVTAGGDDGPPDRRGGRGGGCPPRRGAPPAPAPGSWPTHPRREEIPALRGKRRCRNSEKDQKLAKQYLTLRQSRVNDNESHNQEEIEISSSPVNRDASDVVKQALSSFDPGLWTFPKTDAQWS</sequence>
<gene>
    <name evidence="2" type="ORF">TNCV_1119461</name>
</gene>
<dbReference type="EMBL" id="BMAU01021356">
    <property type="protein sequence ID" value="GFY20712.1"/>
    <property type="molecule type" value="Genomic_DNA"/>
</dbReference>
<name>A0A8X6T3P9_TRICX</name>
<dbReference type="Proteomes" id="UP000887159">
    <property type="component" value="Unassembled WGS sequence"/>
</dbReference>
<feature type="region of interest" description="Disordered" evidence="1">
    <location>
        <begin position="68"/>
        <end position="158"/>
    </location>
</feature>
<protein>
    <submittedName>
        <fullName evidence="2">Uncharacterized protein</fullName>
    </submittedName>
</protein>